<comment type="similarity">
    <text evidence="1">Belongs to the phosducin family.</text>
</comment>
<dbReference type="eggNOG" id="KOG3170">
    <property type="taxonomic scope" value="Eukaryota"/>
</dbReference>
<feature type="region of interest" description="Disordered" evidence="2">
    <location>
        <begin position="255"/>
        <end position="321"/>
    </location>
</feature>
<dbReference type="AlphaFoldDB" id="A0A1Y5IFS0"/>
<dbReference type="PANTHER" id="PTHR21148">
    <property type="entry name" value="THIOREDOXIN DOMAIN-CONTAINING PROTEIN 9"/>
    <property type="match status" value="1"/>
</dbReference>
<feature type="domain" description="Phosducin" evidence="3">
    <location>
        <begin position="104"/>
        <end position="266"/>
    </location>
</feature>
<dbReference type="InterPro" id="IPR036249">
    <property type="entry name" value="Thioredoxin-like_sf"/>
</dbReference>
<reference evidence="4" key="1">
    <citation type="submission" date="2017-04" db="EMBL/GenBank/DDBJ databases">
        <title>Population genomics of picophytoplankton unveils novel chromosome hypervariability.</title>
        <authorList>
            <consortium name="DOE Joint Genome Institute"/>
            <person name="Blanc-Mathieu R."/>
            <person name="Krasovec M."/>
            <person name="Hebrard M."/>
            <person name="Yau S."/>
            <person name="Desgranges E."/>
            <person name="Martin J."/>
            <person name="Schackwitz W."/>
            <person name="Kuo A."/>
            <person name="Salin G."/>
            <person name="Donnadieu C."/>
            <person name="Desdevises Y."/>
            <person name="Sanchez-Ferandin S."/>
            <person name="Moreau H."/>
            <person name="Rivals E."/>
            <person name="Grigoriev I.V."/>
            <person name="Grimsley N."/>
            <person name="Eyre-Walker A."/>
            <person name="Piganeau G."/>
        </authorList>
    </citation>
    <scope>NUCLEOTIDE SEQUENCE [LARGE SCALE GENOMIC DNA]</scope>
    <source>
        <strain evidence="4">RCC 1115</strain>
    </source>
</reference>
<dbReference type="Gene3D" id="3.40.30.10">
    <property type="entry name" value="Glutaredoxin"/>
    <property type="match status" value="1"/>
</dbReference>
<organism evidence="4">
    <name type="scientific">Ostreococcus tauri</name>
    <name type="common">Marine green alga</name>
    <dbReference type="NCBI Taxonomy" id="70448"/>
    <lineage>
        <taxon>Eukaryota</taxon>
        <taxon>Viridiplantae</taxon>
        <taxon>Chlorophyta</taxon>
        <taxon>Mamiellophyceae</taxon>
        <taxon>Mamiellales</taxon>
        <taxon>Bathycoccaceae</taxon>
        <taxon>Ostreococcus</taxon>
    </lineage>
</organism>
<evidence type="ECO:0000313" key="4">
    <source>
        <dbReference type="EMBL" id="OUS45992.1"/>
    </source>
</evidence>
<evidence type="ECO:0000256" key="2">
    <source>
        <dbReference type="SAM" id="MobiDB-lite"/>
    </source>
</evidence>
<dbReference type="Pfam" id="PF02114">
    <property type="entry name" value="Phosducin"/>
    <property type="match status" value="1"/>
</dbReference>
<feature type="compositionally biased region" description="Acidic residues" evidence="2">
    <location>
        <begin position="312"/>
        <end position="321"/>
    </location>
</feature>
<gene>
    <name evidence="4" type="ORF">BE221DRAFT_206116</name>
</gene>
<dbReference type="SUPFAM" id="SSF52833">
    <property type="entry name" value="Thioredoxin-like"/>
    <property type="match status" value="1"/>
</dbReference>
<dbReference type="EMBL" id="KZ155785">
    <property type="protein sequence ID" value="OUS45992.1"/>
    <property type="molecule type" value="Genomic_DNA"/>
</dbReference>
<evidence type="ECO:0000259" key="3">
    <source>
        <dbReference type="Pfam" id="PF02114"/>
    </source>
</evidence>
<proteinExistence type="inferred from homology"/>
<dbReference type="CDD" id="cd02957">
    <property type="entry name" value="Phd_like"/>
    <property type="match status" value="1"/>
</dbReference>
<name>A0A1Y5IFS0_OSTTA</name>
<protein>
    <submittedName>
        <fullName evidence="4">Thioredoxin-like protein</fullName>
    </submittedName>
</protein>
<dbReference type="Proteomes" id="UP000195557">
    <property type="component" value="Unassembled WGS sequence"/>
</dbReference>
<dbReference type="InterPro" id="IPR024253">
    <property type="entry name" value="Phosducin_thioredoxin-like_dom"/>
</dbReference>
<evidence type="ECO:0000256" key="1">
    <source>
        <dbReference type="ARBA" id="ARBA00009686"/>
    </source>
</evidence>
<accession>A0A1Y5IFS0</accession>
<sequence>MSAGERAPLARATSTIAMGVECANGKCQSWIDDELDAMGEAGAHIPRPGGCCEEDAKKQREAAMMLRELRAVDRSVERIKLAESIVKEGARDEDEHDDDWAATDDDEDEDAFLRELKARRLRELKGAAANAAAEARRARYTEIKETALGETLRASSRVVAHVVLEGAEQCARIDEVCDDLAPAFPKTKFVRIRPSVDASVMKKFGVMALPAVLIFHRGRLAHASCALEEFGGADDFDEERVTRWLAQRDALPGHPLAGTEKIMDSNASSDENESEDEVFGMNKPCEQCGRTYPHKHIRALRPGESMHRRENDSDDDNDDDF</sequence>